<dbReference type="PANTHER" id="PTHR36512:SF3">
    <property type="entry name" value="BLR5678 PROTEIN"/>
    <property type="match status" value="1"/>
</dbReference>
<dbReference type="GO" id="GO:0004177">
    <property type="term" value="F:aminopeptidase activity"/>
    <property type="evidence" value="ECO:0007669"/>
    <property type="project" value="TreeGrafter"/>
</dbReference>
<comment type="caution">
    <text evidence="2">The sequence shown here is derived from an EMBL/GenBank/DDBJ whole genome shotgun (WGS) entry which is preliminary data.</text>
</comment>
<dbReference type="SUPFAM" id="SSF56266">
    <property type="entry name" value="DmpA/ArgJ-like"/>
    <property type="match status" value="1"/>
</dbReference>
<sequence length="356" mass="36897">MPRARDLGLPFPGTPGPLNAITDVAGLTVGTCTLLDPARHIRTGVTAIIPRMDAGAPEPVRAGQATLNGNGEMTGAHWINDGGYFLGPVLISNTHAIGACHTGATRWMIDRYAEHFRDSIAWAMPVVAETYDGILNDINALPVQPEHAIEALNAATSGPVAEGAVGGGTGMIAYEFKAGTGTASRRVSLGGKTYTVGVLVQANHGKRPWFNVLGQPVGRLMPFEGLVPRETGSIIVVIATDAPLSTISLRHLARRAGLGLGRGGTPGGNSSGDIFLAFSTAPFGPMPQKAGPLIQRSEINAELIDPLYLAAVEAVEESVVNAITAGTDTPTFRFPGKVIPGIDCAALAALFSARTA</sequence>
<dbReference type="CDD" id="cd02253">
    <property type="entry name" value="DmpA"/>
    <property type="match status" value="1"/>
</dbReference>
<comment type="similarity">
    <text evidence="1">Belongs to the peptidase S58 family.</text>
</comment>
<accession>A0A6M0QS44</accession>
<name>A0A6M0QS44_9RHOB</name>
<protein>
    <submittedName>
        <fullName evidence="2">P1 family peptidase</fullName>
    </submittedName>
</protein>
<evidence type="ECO:0000256" key="1">
    <source>
        <dbReference type="ARBA" id="ARBA00007068"/>
    </source>
</evidence>
<proteinExistence type="inferred from homology"/>
<keyword evidence="3" id="KW-1185">Reference proteome</keyword>
<dbReference type="EMBL" id="JAAIVJ010000003">
    <property type="protein sequence ID" value="NEY90246.1"/>
    <property type="molecule type" value="Genomic_DNA"/>
</dbReference>
<evidence type="ECO:0000313" key="3">
    <source>
        <dbReference type="Proteomes" id="UP000477782"/>
    </source>
</evidence>
<organism evidence="2 3">
    <name type="scientific">Tabrizicola oligotrophica</name>
    <dbReference type="NCBI Taxonomy" id="2710650"/>
    <lineage>
        <taxon>Bacteria</taxon>
        <taxon>Pseudomonadati</taxon>
        <taxon>Pseudomonadota</taxon>
        <taxon>Alphaproteobacteria</taxon>
        <taxon>Rhodobacterales</taxon>
        <taxon>Paracoccaceae</taxon>
        <taxon>Tabrizicola</taxon>
    </lineage>
</organism>
<dbReference type="Proteomes" id="UP000477782">
    <property type="component" value="Unassembled WGS sequence"/>
</dbReference>
<dbReference type="PANTHER" id="PTHR36512">
    <property type="entry name" value="D-AMINOPEPTIDASE"/>
    <property type="match status" value="1"/>
</dbReference>
<evidence type="ECO:0000313" key="2">
    <source>
        <dbReference type="EMBL" id="NEY90246.1"/>
    </source>
</evidence>
<dbReference type="Gene3D" id="3.60.70.12">
    <property type="entry name" value="L-amino peptidase D-ALA esterase/amidase"/>
    <property type="match status" value="1"/>
</dbReference>
<dbReference type="InterPro" id="IPR016117">
    <property type="entry name" value="ArgJ-like_dom_sf"/>
</dbReference>
<dbReference type="Pfam" id="PF03576">
    <property type="entry name" value="Peptidase_S58"/>
    <property type="match status" value="1"/>
</dbReference>
<gene>
    <name evidence="2" type="ORF">G4Z14_08035</name>
</gene>
<reference evidence="2 3" key="1">
    <citation type="submission" date="2020-02" db="EMBL/GenBank/DDBJ databases">
        <authorList>
            <person name="Chen W.-M."/>
        </authorList>
    </citation>
    <scope>NUCLEOTIDE SEQUENCE [LARGE SCALE GENOMIC DNA]</scope>
    <source>
        <strain evidence="2 3">KMS-5</strain>
    </source>
</reference>
<dbReference type="InterPro" id="IPR005321">
    <property type="entry name" value="Peptidase_S58_DmpA"/>
</dbReference>
<dbReference type="AlphaFoldDB" id="A0A6M0QS44"/>
<dbReference type="RefSeq" id="WP_164624514.1">
    <property type="nucleotide sequence ID" value="NZ_JAAIVJ010000003.1"/>
</dbReference>